<accession>A0A2N7X127</accession>
<dbReference type="EMBL" id="PNYC01000011">
    <property type="protein sequence ID" value="PMS35330.1"/>
    <property type="molecule type" value="Genomic_DNA"/>
</dbReference>
<dbReference type="AlphaFoldDB" id="A0A2N7X127"/>
<organism evidence="1 2">
    <name type="scientific">Trinickia symbiotica</name>
    <dbReference type="NCBI Taxonomy" id="863227"/>
    <lineage>
        <taxon>Bacteria</taxon>
        <taxon>Pseudomonadati</taxon>
        <taxon>Pseudomonadota</taxon>
        <taxon>Betaproteobacteria</taxon>
        <taxon>Burkholderiales</taxon>
        <taxon>Burkholderiaceae</taxon>
        <taxon>Trinickia</taxon>
    </lineage>
</organism>
<evidence type="ECO:0000313" key="1">
    <source>
        <dbReference type="EMBL" id="PMS35330.1"/>
    </source>
</evidence>
<keyword evidence="2" id="KW-1185">Reference proteome</keyword>
<dbReference type="Proteomes" id="UP000235777">
    <property type="component" value="Unassembled WGS sequence"/>
</dbReference>
<gene>
    <name evidence="1" type="ORF">C0Z20_17655</name>
</gene>
<protein>
    <submittedName>
        <fullName evidence="1">Uncharacterized protein</fullName>
    </submittedName>
</protein>
<comment type="caution">
    <text evidence="1">The sequence shown here is derived from an EMBL/GenBank/DDBJ whole genome shotgun (WGS) entry which is preliminary data.</text>
</comment>
<name>A0A2N7X127_9BURK</name>
<sequence>MNNLAMGTAMAMARLRRITSRTRRILVSAALVVPAIGIVARNGIAGMTTTIGATGMGTDTAPADREAAAR</sequence>
<evidence type="ECO:0000313" key="2">
    <source>
        <dbReference type="Proteomes" id="UP000235777"/>
    </source>
</evidence>
<proteinExistence type="predicted"/>
<reference evidence="1 2" key="1">
    <citation type="submission" date="2018-01" db="EMBL/GenBank/DDBJ databases">
        <title>Whole genome analyses suggest that Burkholderia sensu lato contains two further novel genera in the rhizoxinica-symbiotica group Mycetohabitans gen. nov., and Trinickia gen. nov.: implications for the evolution of diazotrophy and nodulation in the Burkholderiaceae.</title>
        <authorList>
            <person name="Estrada-de los Santos P."/>
            <person name="Palmer M."/>
            <person name="Chavez-Ramirez B."/>
            <person name="Beukes C."/>
            <person name="Steenkamp E.T."/>
            <person name="Hirsch A.M."/>
            <person name="Manyaka P."/>
            <person name="Maluk M."/>
            <person name="Lafos M."/>
            <person name="Crook M."/>
            <person name="Gross E."/>
            <person name="Simon M.F."/>
            <person name="Bueno dos Reis Junior F."/>
            <person name="Poole P.S."/>
            <person name="Venter S.N."/>
            <person name="James E.K."/>
        </authorList>
    </citation>
    <scope>NUCLEOTIDE SEQUENCE [LARGE SCALE GENOMIC DNA]</scope>
    <source>
        <strain evidence="1 2">JPY 581</strain>
    </source>
</reference>